<dbReference type="Gene3D" id="3.40.50.1010">
    <property type="entry name" value="5'-nuclease"/>
    <property type="match status" value="1"/>
</dbReference>
<keyword evidence="6 8" id="KW-0460">Magnesium</keyword>
<dbReference type="HOGENOM" id="CLU_118482_0_1_10"/>
<dbReference type="RefSeq" id="WP_014560869.1">
    <property type="nucleotide sequence ID" value="NC_017464.1"/>
</dbReference>
<feature type="binding site" evidence="8">
    <location>
        <position position="89"/>
    </location>
    <ligand>
        <name>Mg(2+)</name>
        <dbReference type="ChEBI" id="CHEBI:18420"/>
    </ligand>
</feature>
<organism evidence="10 11">
    <name type="scientific">Ignavibacterium album (strain DSM 19864 / JCM 16511 / NBRC 101810 / Mat9-16)</name>
    <dbReference type="NCBI Taxonomy" id="945713"/>
    <lineage>
        <taxon>Bacteria</taxon>
        <taxon>Pseudomonadati</taxon>
        <taxon>Ignavibacteriota</taxon>
        <taxon>Ignavibacteria</taxon>
        <taxon>Ignavibacteriales</taxon>
        <taxon>Ignavibacteriaceae</taxon>
        <taxon>Ignavibacterium</taxon>
    </lineage>
</organism>
<evidence type="ECO:0000256" key="2">
    <source>
        <dbReference type="ARBA" id="ARBA00022649"/>
    </source>
</evidence>
<dbReference type="AlphaFoldDB" id="I0AL63"/>
<comment type="function">
    <text evidence="8">Toxic component of a toxin-antitoxin (TA) system. An RNase.</text>
</comment>
<dbReference type="Proteomes" id="UP000007394">
    <property type="component" value="Chromosome"/>
</dbReference>
<comment type="cofactor">
    <cofactor evidence="1 8">
        <name>Mg(2+)</name>
        <dbReference type="ChEBI" id="CHEBI:18420"/>
    </cofactor>
</comment>
<name>I0AL63_IGNAJ</name>
<sequence>MLLDSDILIDYLRGVDKSRLFLENSKINFHISFLSKFEILSGAINKNEIIKLEAFLANFVTLPLTNSIISNAYDLFKKYHLANQIGIFDSIIASTAQYFNLPLCSRNHKHYKMIDEIKLIIPY</sequence>
<dbReference type="HAMAP" id="MF_00265">
    <property type="entry name" value="VapC_Nob1"/>
    <property type="match status" value="1"/>
</dbReference>
<accession>I0AL63</accession>
<keyword evidence="4 8" id="KW-0479">Metal-binding</keyword>
<reference evidence="10 11" key="1">
    <citation type="journal article" date="2012" name="Front. Microbiol.">
        <title>Complete genome of Ignavibacterium album, a metabolically versatile, flagellated, facultative anaerobe from the phylum Chlorobi.</title>
        <authorList>
            <person name="Liu Z."/>
            <person name="Frigaard N.-U."/>
            <person name="Vogl K."/>
            <person name="Iino T."/>
            <person name="Ohkuma M."/>
            <person name="Overmann J."/>
            <person name="Bryant D.A."/>
        </authorList>
    </citation>
    <scope>NUCLEOTIDE SEQUENCE [LARGE SCALE GENOMIC DNA]</scope>
    <source>
        <strain evidence="11">DSM 19864 / JCM 16511 / NBRC 101810 / Mat9-16</strain>
    </source>
</reference>
<dbReference type="PANTHER" id="PTHR33653:SF1">
    <property type="entry name" value="RIBONUCLEASE VAPC2"/>
    <property type="match status" value="1"/>
</dbReference>
<dbReference type="GO" id="GO:0090729">
    <property type="term" value="F:toxin activity"/>
    <property type="evidence" value="ECO:0007669"/>
    <property type="project" value="UniProtKB-KW"/>
</dbReference>
<dbReference type="GO" id="GO:0000287">
    <property type="term" value="F:magnesium ion binding"/>
    <property type="evidence" value="ECO:0007669"/>
    <property type="project" value="UniProtKB-UniRule"/>
</dbReference>
<keyword evidence="5 8" id="KW-0378">Hydrolase</keyword>
<evidence type="ECO:0000256" key="1">
    <source>
        <dbReference type="ARBA" id="ARBA00001946"/>
    </source>
</evidence>
<evidence type="ECO:0000256" key="4">
    <source>
        <dbReference type="ARBA" id="ARBA00022723"/>
    </source>
</evidence>
<dbReference type="OrthoDB" id="676982at2"/>
<dbReference type="KEGG" id="ial:IALB_2015"/>
<evidence type="ECO:0000256" key="7">
    <source>
        <dbReference type="ARBA" id="ARBA00038093"/>
    </source>
</evidence>
<evidence type="ECO:0000256" key="8">
    <source>
        <dbReference type="HAMAP-Rule" id="MF_00265"/>
    </source>
</evidence>
<protein>
    <recommendedName>
        <fullName evidence="8">Ribonuclease VapC</fullName>
        <shortName evidence="8">RNase VapC</shortName>
        <ecNumber evidence="8">3.1.-.-</ecNumber>
    </recommendedName>
    <alternativeName>
        <fullName evidence="8">Toxin VapC</fullName>
    </alternativeName>
</protein>
<evidence type="ECO:0000259" key="9">
    <source>
        <dbReference type="Pfam" id="PF01850"/>
    </source>
</evidence>
<dbReference type="SUPFAM" id="SSF88723">
    <property type="entry name" value="PIN domain-like"/>
    <property type="match status" value="1"/>
</dbReference>
<evidence type="ECO:0000313" key="10">
    <source>
        <dbReference type="EMBL" id="AFH49720.1"/>
    </source>
</evidence>
<dbReference type="STRING" id="945713.IALB_2015"/>
<dbReference type="PANTHER" id="PTHR33653">
    <property type="entry name" value="RIBONUCLEASE VAPC2"/>
    <property type="match status" value="1"/>
</dbReference>
<keyword evidence="11" id="KW-1185">Reference proteome</keyword>
<dbReference type="Pfam" id="PF01850">
    <property type="entry name" value="PIN"/>
    <property type="match status" value="1"/>
</dbReference>
<evidence type="ECO:0000313" key="11">
    <source>
        <dbReference type="Proteomes" id="UP000007394"/>
    </source>
</evidence>
<evidence type="ECO:0000256" key="6">
    <source>
        <dbReference type="ARBA" id="ARBA00022842"/>
    </source>
</evidence>
<dbReference type="eggNOG" id="COG1487">
    <property type="taxonomic scope" value="Bacteria"/>
</dbReference>
<dbReference type="InterPro" id="IPR050556">
    <property type="entry name" value="Type_II_TA_system_RNase"/>
</dbReference>
<keyword evidence="3 8" id="KW-0540">Nuclease</keyword>
<dbReference type="GO" id="GO:0016787">
    <property type="term" value="F:hydrolase activity"/>
    <property type="evidence" value="ECO:0007669"/>
    <property type="project" value="UniProtKB-KW"/>
</dbReference>
<dbReference type="InterPro" id="IPR002716">
    <property type="entry name" value="PIN_dom"/>
</dbReference>
<evidence type="ECO:0000256" key="5">
    <source>
        <dbReference type="ARBA" id="ARBA00022801"/>
    </source>
</evidence>
<keyword evidence="2 8" id="KW-1277">Toxin-antitoxin system</keyword>
<comment type="similarity">
    <text evidence="7 8">Belongs to the PINc/VapC protein family.</text>
</comment>
<keyword evidence="8" id="KW-0800">Toxin</keyword>
<dbReference type="GO" id="GO:0004540">
    <property type="term" value="F:RNA nuclease activity"/>
    <property type="evidence" value="ECO:0007669"/>
    <property type="project" value="InterPro"/>
</dbReference>
<gene>
    <name evidence="8" type="primary">vapC</name>
    <name evidence="10" type="ordered locus">IALB_2015</name>
</gene>
<dbReference type="EC" id="3.1.-.-" evidence="8"/>
<dbReference type="InterPro" id="IPR029060">
    <property type="entry name" value="PIN-like_dom_sf"/>
</dbReference>
<proteinExistence type="inferred from homology"/>
<dbReference type="EMBL" id="CP003418">
    <property type="protein sequence ID" value="AFH49720.1"/>
    <property type="molecule type" value="Genomic_DNA"/>
</dbReference>
<feature type="domain" description="PIN" evidence="9">
    <location>
        <begin position="1"/>
        <end position="112"/>
    </location>
</feature>
<dbReference type="CDD" id="cd18741">
    <property type="entry name" value="PIN_VapC4-5_FitB-like"/>
    <property type="match status" value="1"/>
</dbReference>
<evidence type="ECO:0000256" key="3">
    <source>
        <dbReference type="ARBA" id="ARBA00022722"/>
    </source>
</evidence>
<dbReference type="InterPro" id="IPR022907">
    <property type="entry name" value="VapC_family"/>
</dbReference>
<feature type="binding site" evidence="8">
    <location>
        <position position="4"/>
    </location>
    <ligand>
        <name>Mg(2+)</name>
        <dbReference type="ChEBI" id="CHEBI:18420"/>
    </ligand>
</feature>